<proteinExistence type="predicted"/>
<evidence type="ECO:0000313" key="2">
    <source>
        <dbReference type="Proteomes" id="UP000217083"/>
    </source>
</evidence>
<organism evidence="1 2">
    <name type="scientific">Lottiidibacillus patelloidae</name>
    <dbReference type="NCBI Taxonomy" id="2670334"/>
    <lineage>
        <taxon>Bacteria</taxon>
        <taxon>Bacillati</taxon>
        <taxon>Bacillota</taxon>
        <taxon>Bacilli</taxon>
        <taxon>Bacillales</taxon>
        <taxon>Bacillaceae</taxon>
        <taxon>Lottiidibacillus</taxon>
    </lineage>
</organism>
<reference evidence="1 2" key="2">
    <citation type="submission" date="2017-09" db="EMBL/GenBank/DDBJ databases">
        <title>Bacillus patelloidae sp. nov., isolated from the intestinal tract of a marine limpet.</title>
        <authorList>
            <person name="Liu R."/>
            <person name="Dong C."/>
            <person name="Shao Z."/>
        </authorList>
    </citation>
    <scope>NUCLEOTIDE SEQUENCE [LARGE SCALE GENOMIC DNA]</scope>
    <source>
        <strain evidence="1 2">SA5d-4</strain>
    </source>
</reference>
<dbReference type="InterPro" id="IPR029470">
    <property type="entry name" value="PDDEXK_4"/>
</dbReference>
<dbReference type="AlphaFoldDB" id="A0A263BTX7"/>
<dbReference type="EMBL" id="NPIA01000003">
    <property type="protein sequence ID" value="OZM57184.1"/>
    <property type="molecule type" value="Genomic_DNA"/>
</dbReference>
<comment type="caution">
    <text evidence="1">The sequence shown here is derived from an EMBL/GenBank/DDBJ whole genome shotgun (WGS) entry which is preliminary data.</text>
</comment>
<protein>
    <submittedName>
        <fullName evidence="1">Uncharacterized protein</fullName>
    </submittedName>
</protein>
<keyword evidence="2" id="KW-1185">Reference proteome</keyword>
<dbReference type="RefSeq" id="WP_094923624.1">
    <property type="nucleotide sequence ID" value="NZ_NPIA01000003.1"/>
</dbReference>
<dbReference type="Pfam" id="PF14281">
    <property type="entry name" value="PDDEXK_4"/>
    <property type="match status" value="1"/>
</dbReference>
<accession>A0A263BTX7</accession>
<sequence>MKADEIIGEITRLVVHNDDFSKLSSSMESFNPLKVLDVYNYELKQLNMLSWLLNPQENHRLGDYFIKEFINKVVISNEENESVKNLSQIELHLSNFYDAQVTPHWKSLRKSKTIDLVIHSAKNNIVVIVLHNEKKENISLHMQECYAMIKEDIKFTNAHVLPVYLTDTGEEAPLSNYCQLTYEDFLSLIDKTIEHHHGELSERIVLFLKDYLSLVNQELVQDEKLVTLCQSIYREHKDIIHWLLQKTSAIQTRELHKVSQETINRYGKLLSVILEKGKEDPFTIAMKNFMQDKLEVSLSSSRLKNTQHWFYPIKFLSIDGMQQAAVPSWHSPYPVSYYFKKEQGKLKLKLEIGPFKDPTLRMEFIKFVNDNSNFTINVKAFRVESVSTCIKMEAIPFEDWEWNKVEIITTRMNHLYQYKFSETNNEILNLIEKFRWKIS</sequence>
<reference evidence="2" key="1">
    <citation type="submission" date="2017-08" db="EMBL/GenBank/DDBJ databases">
        <authorList>
            <person name="Huang Z."/>
        </authorList>
    </citation>
    <scope>NUCLEOTIDE SEQUENCE [LARGE SCALE GENOMIC DNA]</scope>
    <source>
        <strain evidence="2">SA5d-4</strain>
    </source>
</reference>
<dbReference type="Proteomes" id="UP000217083">
    <property type="component" value="Unassembled WGS sequence"/>
</dbReference>
<name>A0A263BTX7_9BACI</name>
<evidence type="ECO:0000313" key="1">
    <source>
        <dbReference type="EMBL" id="OZM57184.1"/>
    </source>
</evidence>
<gene>
    <name evidence="1" type="ORF">CIB95_06875</name>
</gene>